<dbReference type="GO" id="GO:0006457">
    <property type="term" value="P:protein folding"/>
    <property type="evidence" value="ECO:0007669"/>
    <property type="project" value="TreeGrafter"/>
</dbReference>
<gene>
    <name evidence="4" type="primary">LOC100900691</name>
</gene>
<evidence type="ECO:0000313" key="4">
    <source>
        <dbReference type="RefSeq" id="XP_018495454.1"/>
    </source>
</evidence>
<feature type="domain" description="Phosducin" evidence="2">
    <location>
        <begin position="33"/>
        <end position="177"/>
    </location>
</feature>
<organism evidence="3 4">
    <name type="scientific">Galendromus occidentalis</name>
    <name type="common">western predatory mite</name>
    <dbReference type="NCBI Taxonomy" id="34638"/>
    <lineage>
        <taxon>Eukaryota</taxon>
        <taxon>Metazoa</taxon>
        <taxon>Ecdysozoa</taxon>
        <taxon>Arthropoda</taxon>
        <taxon>Chelicerata</taxon>
        <taxon>Arachnida</taxon>
        <taxon>Acari</taxon>
        <taxon>Parasitiformes</taxon>
        <taxon>Mesostigmata</taxon>
        <taxon>Gamasina</taxon>
        <taxon>Phytoseioidea</taxon>
        <taxon>Phytoseiidae</taxon>
        <taxon>Typhlodrominae</taxon>
        <taxon>Galendromus</taxon>
    </lineage>
</organism>
<evidence type="ECO:0000256" key="1">
    <source>
        <dbReference type="ARBA" id="ARBA00009686"/>
    </source>
</evidence>
<proteinExistence type="inferred from homology"/>
<dbReference type="GO" id="GO:0005737">
    <property type="term" value="C:cytoplasm"/>
    <property type="evidence" value="ECO:0007669"/>
    <property type="project" value="TreeGrafter"/>
</dbReference>
<evidence type="ECO:0000259" key="2">
    <source>
        <dbReference type="Pfam" id="PF02114"/>
    </source>
</evidence>
<dbReference type="InterPro" id="IPR036249">
    <property type="entry name" value="Thioredoxin-like_sf"/>
</dbReference>
<keyword evidence="3" id="KW-1185">Reference proteome</keyword>
<dbReference type="Proteomes" id="UP000694867">
    <property type="component" value="Unplaced"/>
</dbReference>
<dbReference type="InterPro" id="IPR024253">
    <property type="entry name" value="Phosducin_thioredoxin-like_dom"/>
</dbReference>
<evidence type="ECO:0000313" key="3">
    <source>
        <dbReference type="Proteomes" id="UP000694867"/>
    </source>
</evidence>
<sequence>MQNPNDDTQWNDALRKHGIIPAKKEITEDQIKSLIDEAAQKRLEPKERDLGELSLEELELLEDEEDERALLAYRNQRIAEMQALAQKSKFGDVREIAADDWVEQVNKAGEGVVVIVHLFKNGIPLCSLLNDHFQKLAVKFKTVKFLKGQAQSCMPDFPDAHLPCVMVYRNGKVEQKYVGPDFWGNKPSLDVVEWLLAKKAKAFVTDLEADPRPKTRDVLMSQLKGDDYSDDSDD</sequence>
<protein>
    <submittedName>
        <fullName evidence="4">Viral IAP-associated factor homolog</fullName>
    </submittedName>
</protein>
<dbReference type="Gene3D" id="3.40.30.10">
    <property type="entry name" value="Glutaredoxin"/>
    <property type="match status" value="1"/>
</dbReference>
<dbReference type="GeneID" id="100900691"/>
<dbReference type="SUPFAM" id="SSF52833">
    <property type="entry name" value="Thioredoxin-like"/>
    <property type="match status" value="1"/>
</dbReference>
<dbReference type="AlphaFoldDB" id="A0AAJ7P9V1"/>
<reference evidence="4" key="1">
    <citation type="submission" date="2025-08" db="UniProtKB">
        <authorList>
            <consortium name="RefSeq"/>
        </authorList>
    </citation>
    <scope>IDENTIFICATION</scope>
</reference>
<dbReference type="KEGG" id="goe:100900691"/>
<dbReference type="PANTHER" id="PTHR45809">
    <property type="entry name" value="VIRAL IAP-ASSOCIATED FACTOR HOMOLOG"/>
    <property type="match status" value="1"/>
</dbReference>
<name>A0AAJ7P9V1_9ACAR</name>
<comment type="similarity">
    <text evidence="1">Belongs to the phosducin family.</text>
</comment>
<dbReference type="InterPro" id="IPR051498">
    <property type="entry name" value="Phosducin-like_chap/apop_reg"/>
</dbReference>
<accession>A0AAJ7P9V1</accession>
<dbReference type="PANTHER" id="PTHR45809:SF3">
    <property type="entry name" value="VIRAL IAP-ASSOCIATED FACTOR HOMOLOG"/>
    <property type="match status" value="1"/>
</dbReference>
<dbReference type="Pfam" id="PF02114">
    <property type="entry name" value="Phosducin"/>
    <property type="match status" value="1"/>
</dbReference>
<dbReference type="CTD" id="39364"/>
<dbReference type="RefSeq" id="XP_018495454.1">
    <property type="nucleotide sequence ID" value="XM_018639938.1"/>
</dbReference>